<keyword evidence="2" id="KW-0067">ATP-binding</keyword>
<dbReference type="AlphaFoldDB" id="A0A2V2N7X6"/>
<dbReference type="GO" id="GO:0009898">
    <property type="term" value="C:cytoplasmic side of plasma membrane"/>
    <property type="evidence" value="ECO:0007669"/>
    <property type="project" value="TreeGrafter"/>
</dbReference>
<dbReference type="PIRSF" id="PIRSF005647">
    <property type="entry name" value="CooC"/>
    <property type="match status" value="1"/>
</dbReference>
<evidence type="ECO:0000313" key="5">
    <source>
        <dbReference type="Proteomes" id="UP000245657"/>
    </source>
</evidence>
<organism evidence="4 5">
    <name type="scientific">Methanospirillum lacunae</name>
    <dbReference type="NCBI Taxonomy" id="668570"/>
    <lineage>
        <taxon>Archaea</taxon>
        <taxon>Methanobacteriati</taxon>
        <taxon>Methanobacteriota</taxon>
        <taxon>Stenosarchaea group</taxon>
        <taxon>Methanomicrobia</taxon>
        <taxon>Methanomicrobiales</taxon>
        <taxon>Methanospirillaceae</taxon>
        <taxon>Methanospirillum</taxon>
    </lineage>
</organism>
<dbReference type="GO" id="GO:0016887">
    <property type="term" value="F:ATP hydrolysis activity"/>
    <property type="evidence" value="ECO:0007669"/>
    <property type="project" value="TreeGrafter"/>
</dbReference>
<dbReference type="Pfam" id="PF01656">
    <property type="entry name" value="CbiA"/>
    <property type="match status" value="1"/>
</dbReference>
<dbReference type="EMBL" id="QGMY01000008">
    <property type="protein sequence ID" value="PWR71671.1"/>
    <property type="molecule type" value="Genomic_DNA"/>
</dbReference>
<proteinExistence type="predicted"/>
<dbReference type="InterPro" id="IPR027417">
    <property type="entry name" value="P-loop_NTPase"/>
</dbReference>
<dbReference type="GO" id="GO:0051782">
    <property type="term" value="P:negative regulation of cell division"/>
    <property type="evidence" value="ECO:0007669"/>
    <property type="project" value="TreeGrafter"/>
</dbReference>
<dbReference type="RefSeq" id="WP_109969290.1">
    <property type="nucleotide sequence ID" value="NZ_CP176093.1"/>
</dbReference>
<keyword evidence="5" id="KW-1185">Reference proteome</keyword>
<evidence type="ECO:0000313" key="4">
    <source>
        <dbReference type="EMBL" id="PWR71671.1"/>
    </source>
</evidence>
<sequence length="261" mass="27750">MKIAIAGKGGVGKTFIAGTLACMYAAKGLKTIAIDADTSPNLALMLGMSPEEASRILPIAENQILIDEKTKTDFPGVFKLSYTVDDIVSSQAASTPCGVQLLVMGMVRAMGSGCACPAHNLIRTLMSHLIVERNEILIMDMEAGVEHLGRGTAKNVDILLIITDAHQASLITAGRIADLARPSGIPNIAYIANRVTGPDVENRIRESAKEHNVSILAYIPYDQDILASGMIGKPVITETEYKAVTAVQTLAESLEQNFLSG</sequence>
<dbReference type="PANTHER" id="PTHR43384">
    <property type="entry name" value="SEPTUM SITE-DETERMINING PROTEIN MIND HOMOLOG, CHLOROPLASTIC-RELATED"/>
    <property type="match status" value="1"/>
</dbReference>
<evidence type="ECO:0000259" key="3">
    <source>
        <dbReference type="Pfam" id="PF01656"/>
    </source>
</evidence>
<protein>
    <submittedName>
        <fullName evidence="4">Cobyrinic acid a,c-diamide synthase</fullName>
    </submittedName>
</protein>
<keyword evidence="1" id="KW-0547">Nucleotide-binding</keyword>
<dbReference type="PANTHER" id="PTHR43384:SF6">
    <property type="entry name" value="SEPTUM SITE-DETERMINING PROTEIN MIND HOMOLOG, CHLOROPLASTIC"/>
    <property type="match status" value="1"/>
</dbReference>
<dbReference type="Proteomes" id="UP000245657">
    <property type="component" value="Unassembled WGS sequence"/>
</dbReference>
<dbReference type="GeneID" id="97550160"/>
<dbReference type="InterPro" id="IPR014433">
    <property type="entry name" value="CooC"/>
</dbReference>
<feature type="domain" description="CobQ/CobB/MinD/ParA nucleotide binding" evidence="3">
    <location>
        <begin position="4"/>
        <end position="233"/>
    </location>
</feature>
<comment type="caution">
    <text evidence="4">The sequence shown here is derived from an EMBL/GenBank/DDBJ whole genome shotgun (WGS) entry which is preliminary data.</text>
</comment>
<dbReference type="InterPro" id="IPR002586">
    <property type="entry name" value="CobQ/CobB/MinD/ParA_Nub-bd_dom"/>
</dbReference>
<reference evidence="4 5" key="1">
    <citation type="submission" date="2018-05" db="EMBL/GenBank/DDBJ databases">
        <title>Draft genome of Methanospirillum lacunae Ki8-1.</title>
        <authorList>
            <person name="Dueholm M.S."/>
            <person name="Nielsen P.H."/>
            <person name="Bakmann L.F."/>
            <person name="Otzen D.E."/>
        </authorList>
    </citation>
    <scope>NUCLEOTIDE SEQUENCE [LARGE SCALE GENOMIC DNA]</scope>
    <source>
        <strain evidence="4 5">Ki8-1</strain>
    </source>
</reference>
<dbReference type="SUPFAM" id="SSF52540">
    <property type="entry name" value="P-loop containing nucleoside triphosphate hydrolases"/>
    <property type="match status" value="1"/>
</dbReference>
<accession>A0A2V2N7X6</accession>
<dbReference type="GO" id="GO:0005524">
    <property type="term" value="F:ATP binding"/>
    <property type="evidence" value="ECO:0007669"/>
    <property type="project" value="UniProtKB-KW"/>
</dbReference>
<gene>
    <name evidence="4" type="ORF">DK846_12560</name>
</gene>
<name>A0A2V2N7X6_9EURY</name>
<dbReference type="InterPro" id="IPR050625">
    <property type="entry name" value="ParA/MinD_ATPase"/>
</dbReference>
<evidence type="ECO:0000256" key="2">
    <source>
        <dbReference type="ARBA" id="ARBA00022840"/>
    </source>
</evidence>
<dbReference type="OrthoDB" id="31168at2157"/>
<dbReference type="GO" id="GO:0005829">
    <property type="term" value="C:cytosol"/>
    <property type="evidence" value="ECO:0007669"/>
    <property type="project" value="TreeGrafter"/>
</dbReference>
<evidence type="ECO:0000256" key="1">
    <source>
        <dbReference type="ARBA" id="ARBA00022741"/>
    </source>
</evidence>
<dbReference type="Gene3D" id="3.40.50.300">
    <property type="entry name" value="P-loop containing nucleotide triphosphate hydrolases"/>
    <property type="match status" value="1"/>
</dbReference>